<dbReference type="EMBL" id="AP027041">
    <property type="protein sequence ID" value="BDU15095.1"/>
    <property type="molecule type" value="Genomic_DNA"/>
</dbReference>
<name>A0ABN6UFJ8_9GAMM</name>
<accession>A0ABN6UFJ8</accession>
<feature type="chain" id="PRO_5045396721" evidence="1">
    <location>
        <begin position="21"/>
        <end position="126"/>
    </location>
</feature>
<organism evidence="3 4">
    <name type="scientific">Lysobacter auxotrophicus</name>
    <dbReference type="NCBI Taxonomy" id="2992573"/>
    <lineage>
        <taxon>Bacteria</taxon>
        <taxon>Pseudomonadati</taxon>
        <taxon>Pseudomonadota</taxon>
        <taxon>Gammaproteobacteria</taxon>
        <taxon>Lysobacterales</taxon>
        <taxon>Lysobacteraceae</taxon>
        <taxon>Lysobacter</taxon>
    </lineage>
</organism>
<sequence length="126" mass="14622">MRFHAIVLTAAFLIPAAAYASDECEKYRTSYDKTYCMAKLFVESDKELNSTYNELRGKIGAASKEQLKSTQVAWIRHRDNACEAYGTIDVDCNYRVNRERAEYLRDRLRECKAGTCRSDMIVKRSW</sequence>
<feature type="domain" description="Lysozyme inhibitor LprI-like N-terminal" evidence="2">
    <location>
        <begin position="26"/>
        <end position="104"/>
    </location>
</feature>
<dbReference type="PANTHER" id="PTHR39176">
    <property type="entry name" value="PERIPLASMIC PROTEIN-RELATED"/>
    <property type="match status" value="1"/>
</dbReference>
<gene>
    <name evidence="3" type="ORF">LA521A_02960</name>
</gene>
<dbReference type="RefSeq" id="WP_281780623.1">
    <property type="nucleotide sequence ID" value="NZ_AP027041.1"/>
</dbReference>
<proteinExistence type="predicted"/>
<dbReference type="Pfam" id="PF07007">
    <property type="entry name" value="LprI"/>
    <property type="match status" value="1"/>
</dbReference>
<evidence type="ECO:0000313" key="4">
    <source>
        <dbReference type="Proteomes" id="UP001317822"/>
    </source>
</evidence>
<feature type="signal peptide" evidence="1">
    <location>
        <begin position="1"/>
        <end position="20"/>
    </location>
</feature>
<keyword evidence="1" id="KW-0732">Signal</keyword>
<dbReference type="Gene3D" id="1.20.1270.180">
    <property type="match status" value="1"/>
</dbReference>
<evidence type="ECO:0000259" key="2">
    <source>
        <dbReference type="Pfam" id="PF07007"/>
    </source>
</evidence>
<evidence type="ECO:0000256" key="1">
    <source>
        <dbReference type="SAM" id="SignalP"/>
    </source>
</evidence>
<reference evidence="3 4" key="1">
    <citation type="journal article" date="2023" name="Int. J. Syst. Evol. Microbiol.">
        <title>Physiological and genomic analyses of cobalamin (vitamin B12)-auxotrophy of Lysobacter auxotrophicus sp. nov., a methionine-auxotrophic chitinolytic bacterium isolated from chitin-treated soil.</title>
        <authorList>
            <person name="Saito A."/>
            <person name="Dohra H."/>
            <person name="Hamada M."/>
            <person name="Moriuchi R."/>
            <person name="Kotsuchibashi Y."/>
            <person name="Mori K."/>
        </authorList>
    </citation>
    <scope>NUCLEOTIDE SEQUENCE [LARGE SCALE GENOMIC DNA]</scope>
    <source>
        <strain evidence="3 4">5-21a</strain>
    </source>
</reference>
<protein>
    <submittedName>
        <fullName evidence="3">Lysozyme inhibitor LprI family protein</fullName>
    </submittedName>
</protein>
<dbReference type="PANTHER" id="PTHR39176:SF1">
    <property type="entry name" value="PERIPLASMIC PROTEIN"/>
    <property type="match status" value="1"/>
</dbReference>
<keyword evidence="4" id="KW-1185">Reference proteome</keyword>
<dbReference type="InterPro" id="IPR009739">
    <property type="entry name" value="LprI-like_N"/>
</dbReference>
<dbReference type="Proteomes" id="UP001317822">
    <property type="component" value="Chromosome"/>
</dbReference>
<evidence type="ECO:0000313" key="3">
    <source>
        <dbReference type="EMBL" id="BDU15095.1"/>
    </source>
</evidence>